<keyword evidence="4" id="KW-1185">Reference proteome</keyword>
<evidence type="ECO:0000256" key="1">
    <source>
        <dbReference type="SAM" id="MobiDB-lite"/>
    </source>
</evidence>
<evidence type="ECO:0000313" key="3">
    <source>
        <dbReference type="EMBL" id="TGA80508.1"/>
    </source>
</evidence>
<dbReference type="EMBL" id="SRJF01000002">
    <property type="protein sequence ID" value="TGA80508.1"/>
    <property type="molecule type" value="Genomic_DNA"/>
</dbReference>
<proteinExistence type="predicted"/>
<reference evidence="3 4" key="1">
    <citation type="submission" date="2019-04" db="EMBL/GenBank/DDBJ databases">
        <title>Genomic characterization of Staphylococcus petrasii strains.</title>
        <authorList>
            <person name="Vrbovska V."/>
            <person name="Kovarovic V."/>
            <person name="Maslanova I."/>
            <person name="Indrakova A."/>
            <person name="Petras P."/>
            <person name="Sedo O."/>
            <person name="Svec P."/>
            <person name="Fisarova L."/>
            <person name="Sedlacek I."/>
            <person name="Doskar J."/>
            <person name="Pantucek R."/>
        </authorList>
    </citation>
    <scope>NUCLEOTIDE SEQUENCE [LARGE SCALE GENOMIC DNA]</scope>
    <source>
        <strain evidence="3 4">CCM 8421</strain>
    </source>
</reference>
<dbReference type="InterPro" id="IPR032083">
    <property type="entry name" value="DUF4811"/>
</dbReference>
<accession>A0ABY2KF30</accession>
<dbReference type="Pfam" id="PF16069">
    <property type="entry name" value="DUF4811"/>
    <property type="match status" value="1"/>
</dbReference>
<dbReference type="Proteomes" id="UP000298482">
    <property type="component" value="Unassembled WGS sequence"/>
</dbReference>
<evidence type="ECO:0000313" key="4">
    <source>
        <dbReference type="Proteomes" id="UP000298482"/>
    </source>
</evidence>
<feature type="transmembrane region" description="Helical" evidence="2">
    <location>
        <begin position="26"/>
        <end position="44"/>
    </location>
</feature>
<sequence>MIILIVLTIAMFASWLLIPHKLTRYILGSITTLLFIGLIIGIVLNMTHHFGMEKTTVNEPEKQIYSAGSDKSPTNMLIANEIGNNSYNYVMVYKDKQSDDKPSAHFKPSTNKEDVSDSVKKVAYYETSNVNKATVKTKKEYWTWKNDYYRYLFDYGKEDKELIKQTSVVTVPSDTWVVLDAKEAKKLQKQQRSMSSKSQDKMKEALQKKMISYKKEHPKASEKEMKDYLNTEKQRLATQQIKEMLK</sequence>
<name>A0ABY2KF30_9STAP</name>
<organism evidence="3 4">
    <name type="scientific">Staphylococcus croceilyticus</name>
    <dbReference type="NCBI Taxonomy" id="319942"/>
    <lineage>
        <taxon>Bacteria</taxon>
        <taxon>Bacillati</taxon>
        <taxon>Bacillota</taxon>
        <taxon>Bacilli</taxon>
        <taxon>Bacillales</taxon>
        <taxon>Staphylococcaceae</taxon>
        <taxon>Staphylococcus</taxon>
    </lineage>
</organism>
<gene>
    <name evidence="3" type="ORF">E2556_02490</name>
</gene>
<dbReference type="RefSeq" id="WP_103328716.1">
    <property type="nucleotide sequence ID" value="NZ_PPRD01000014.1"/>
</dbReference>
<feature type="region of interest" description="Disordered" evidence="1">
    <location>
        <begin position="211"/>
        <end position="231"/>
    </location>
</feature>
<keyword evidence="2" id="KW-0472">Membrane</keyword>
<comment type="caution">
    <text evidence="3">The sequence shown here is derived from an EMBL/GenBank/DDBJ whole genome shotgun (WGS) entry which is preliminary data.</text>
</comment>
<keyword evidence="2" id="KW-1133">Transmembrane helix</keyword>
<keyword evidence="2" id="KW-0812">Transmembrane</keyword>
<evidence type="ECO:0000256" key="2">
    <source>
        <dbReference type="SAM" id="Phobius"/>
    </source>
</evidence>
<protein>
    <submittedName>
        <fullName evidence="3">DUF4811 domain-containing protein</fullName>
    </submittedName>
</protein>